<dbReference type="PANTHER" id="PTHR43734">
    <property type="entry name" value="PHYTOENE DESATURASE"/>
    <property type="match status" value="1"/>
</dbReference>
<feature type="domain" description="Amine oxidase" evidence="6">
    <location>
        <begin position="14"/>
        <end position="488"/>
    </location>
</feature>
<dbReference type="PANTHER" id="PTHR43734:SF1">
    <property type="entry name" value="PHYTOENE DESATURASE"/>
    <property type="match status" value="1"/>
</dbReference>
<dbReference type="EMBL" id="SMJU01000001">
    <property type="protein sequence ID" value="TDB69067.1"/>
    <property type="molecule type" value="Genomic_DNA"/>
</dbReference>
<keyword evidence="4 5" id="KW-0560">Oxidoreductase</keyword>
<name>A0A4R4KL50_9BACT</name>
<accession>A0A4R4KL50</accession>
<proteinExistence type="inferred from homology"/>
<dbReference type="GO" id="GO:0016117">
    <property type="term" value="P:carotenoid biosynthetic process"/>
    <property type="evidence" value="ECO:0007669"/>
    <property type="project" value="UniProtKB-KW"/>
</dbReference>
<dbReference type="InterPro" id="IPR014105">
    <property type="entry name" value="Carotenoid/retinoid_OxRdtase"/>
</dbReference>
<evidence type="ECO:0000256" key="5">
    <source>
        <dbReference type="RuleBase" id="RU362075"/>
    </source>
</evidence>
<evidence type="ECO:0000313" key="7">
    <source>
        <dbReference type="EMBL" id="TDB69067.1"/>
    </source>
</evidence>
<sequence>MQSSPRVIVIGSGFAGLSAATQLAHKGYDVTILEKNSGPGGRARVFSAEGYVFDMGPSWYWMPDIFENYFARYGKTPADYYKLIRLDPSYKVIFDAQQDVDLPADMQQLRALFESMESGSAARLDEFLRQAAYKYDVGINNFVWKPSRKVSEFLSLKLLYDVTRLDVFQSFSSHVRKFFKDPRLLQLIEFPILFLGATAEKTPAMYSLMNYAEMTMGTWYPMGGMHELVKGMVKLAEEKGVKMLYNQKVTHIEVKEGLARRIETDAGIFEADVVVAGADYHHVDSQLLDEPYQNYDKKYWDSRTMAPSSLLYYLGVNKRVPKLLHHNLFFDEDFTLHADEIYENPKWPSKPLFYVSAPSKTDPTVAPEGCENLFVLIPVAPGLTDDTEAVREKYYNLVMERLEAYVGEPVRPHVTYKRSYAHRDFIQDYNAFKGNAYGLANTLKQTAILKPGLKNKKVGNLYYTGQLTVPGPGVPPSLISGLVVAEEVAKEFPL</sequence>
<comment type="similarity">
    <text evidence="2 5">Belongs to the carotenoid/retinoid oxidoreductase family.</text>
</comment>
<organism evidence="7 8">
    <name type="scientific">Arundinibacter roseus</name>
    <dbReference type="NCBI Taxonomy" id="2070510"/>
    <lineage>
        <taxon>Bacteria</taxon>
        <taxon>Pseudomonadati</taxon>
        <taxon>Bacteroidota</taxon>
        <taxon>Cytophagia</taxon>
        <taxon>Cytophagales</taxon>
        <taxon>Spirosomataceae</taxon>
        <taxon>Arundinibacter</taxon>
    </lineage>
</organism>
<comment type="pathway">
    <text evidence="1 5">Carotenoid biosynthesis.</text>
</comment>
<dbReference type="InterPro" id="IPR002937">
    <property type="entry name" value="Amino_oxidase"/>
</dbReference>
<dbReference type="NCBIfam" id="TIGR02734">
    <property type="entry name" value="crtI_fam"/>
    <property type="match status" value="1"/>
</dbReference>
<dbReference type="Proteomes" id="UP000295706">
    <property type="component" value="Unassembled WGS sequence"/>
</dbReference>
<evidence type="ECO:0000256" key="3">
    <source>
        <dbReference type="ARBA" id="ARBA00022746"/>
    </source>
</evidence>
<dbReference type="OrthoDB" id="9774675at2"/>
<dbReference type="PRINTS" id="PR00419">
    <property type="entry name" value="ADXRDTASE"/>
</dbReference>
<keyword evidence="8" id="KW-1185">Reference proteome</keyword>
<evidence type="ECO:0000256" key="2">
    <source>
        <dbReference type="ARBA" id="ARBA00006046"/>
    </source>
</evidence>
<dbReference type="SUPFAM" id="SSF51905">
    <property type="entry name" value="FAD/NAD(P)-binding domain"/>
    <property type="match status" value="1"/>
</dbReference>
<dbReference type="Gene3D" id="3.50.50.60">
    <property type="entry name" value="FAD/NAD(P)-binding domain"/>
    <property type="match status" value="2"/>
</dbReference>
<reference evidence="7 8" key="1">
    <citation type="submission" date="2019-02" db="EMBL/GenBank/DDBJ databases">
        <title>Arundinibacter roseus gen. nov., sp. nov., a new member of the family Cytophagaceae.</title>
        <authorList>
            <person name="Szuroczki S."/>
            <person name="Khayer B."/>
            <person name="Sproer C."/>
            <person name="Toumi M."/>
            <person name="Szabo A."/>
            <person name="Felfoldi T."/>
            <person name="Schumann P."/>
            <person name="Toth E."/>
        </authorList>
    </citation>
    <scope>NUCLEOTIDE SEQUENCE [LARGE SCALE GENOMIC DNA]</scope>
    <source>
        <strain evidence="7 8">DMA-k-7a</strain>
    </source>
</reference>
<dbReference type="AlphaFoldDB" id="A0A4R4KL50"/>
<evidence type="ECO:0000256" key="4">
    <source>
        <dbReference type="ARBA" id="ARBA00023002"/>
    </source>
</evidence>
<comment type="caution">
    <text evidence="7">The sequence shown here is derived from an EMBL/GenBank/DDBJ whole genome shotgun (WGS) entry which is preliminary data.</text>
</comment>
<dbReference type="InterPro" id="IPR036188">
    <property type="entry name" value="FAD/NAD-bd_sf"/>
</dbReference>
<evidence type="ECO:0000259" key="6">
    <source>
        <dbReference type="Pfam" id="PF01593"/>
    </source>
</evidence>
<evidence type="ECO:0000313" key="8">
    <source>
        <dbReference type="Proteomes" id="UP000295706"/>
    </source>
</evidence>
<gene>
    <name evidence="7" type="primary">crtI</name>
    <name evidence="7" type="ORF">EZE20_01660</name>
</gene>
<dbReference type="Pfam" id="PF01593">
    <property type="entry name" value="Amino_oxidase"/>
    <property type="match status" value="1"/>
</dbReference>
<evidence type="ECO:0000256" key="1">
    <source>
        <dbReference type="ARBA" id="ARBA00004829"/>
    </source>
</evidence>
<dbReference type="RefSeq" id="WP_132113794.1">
    <property type="nucleotide sequence ID" value="NZ_SMJU01000001.1"/>
</dbReference>
<dbReference type="GO" id="GO:0016491">
    <property type="term" value="F:oxidoreductase activity"/>
    <property type="evidence" value="ECO:0007669"/>
    <property type="project" value="UniProtKB-KW"/>
</dbReference>
<protein>
    <submittedName>
        <fullName evidence="7">Phytoene desaturase</fullName>
    </submittedName>
</protein>
<keyword evidence="3 5" id="KW-0125">Carotenoid biosynthesis</keyword>